<keyword evidence="1" id="KW-0472">Membrane</keyword>
<evidence type="ECO:0000313" key="5">
    <source>
        <dbReference type="Proteomes" id="UP000558089"/>
    </source>
</evidence>
<organism evidence="4 5">
    <name type="scientific">Flagellimonas chongwuensis</name>
    <dbReference type="NCBI Taxonomy" id="2697365"/>
    <lineage>
        <taxon>Bacteria</taxon>
        <taxon>Pseudomonadati</taxon>
        <taxon>Bacteroidota</taxon>
        <taxon>Flavobacteriia</taxon>
        <taxon>Flavobacteriales</taxon>
        <taxon>Flavobacteriaceae</taxon>
        <taxon>Flagellimonas</taxon>
    </lineage>
</organism>
<dbReference type="InterPro" id="IPR032508">
    <property type="entry name" value="FecR_C"/>
</dbReference>
<dbReference type="RefSeq" id="WP_176620678.1">
    <property type="nucleotide sequence ID" value="NZ_WYET01000004.1"/>
</dbReference>
<dbReference type="Pfam" id="PF16344">
    <property type="entry name" value="FecR_C"/>
    <property type="match status" value="1"/>
</dbReference>
<dbReference type="Gene3D" id="2.60.120.1440">
    <property type="match status" value="1"/>
</dbReference>
<dbReference type="AlphaFoldDB" id="A0A850NG33"/>
<dbReference type="GO" id="GO:0016989">
    <property type="term" value="F:sigma factor antagonist activity"/>
    <property type="evidence" value="ECO:0007669"/>
    <property type="project" value="TreeGrafter"/>
</dbReference>
<comment type="caution">
    <text evidence="4">The sequence shown here is derived from an EMBL/GenBank/DDBJ whole genome shotgun (WGS) entry which is preliminary data.</text>
</comment>
<dbReference type="EMBL" id="WYET01000004">
    <property type="protein sequence ID" value="NVN19054.1"/>
    <property type="molecule type" value="Genomic_DNA"/>
</dbReference>
<sequence length="383" mass="43980">MKSLLVKFLCDSANSQDLDKLNDWVQDERYARTFKEYVKTHFAITISMNKTDKEEIKKKLLKEIRKEKNYAFRRTTTTFLRYAAIVIFILGMGYVFKDEFYKRKEIPQQSIVPRTDQITLKLGNGEVKVLNTDDDANIQTSNGKWLGTKKGNTLEYGKETADGELVYNTLKVPNAKRFNIVLSDGTKVHLNSGSSLRYPVNFSHNGKREVFLEGEAFLEVAHDKEHPFVVRANDLNVEVLGTRFNLSNYGEKSSTEVVLVDGLVSLETASESPKSSKMILEPGFMGSFDQTTKDISKEKVNTALYTSWIDGNIVIRDESFGDILIKLERFYNVTIINNNEKLTKERFNATIETEKESIEQVLNYFKQVYQIDYEIVENKVVIN</sequence>
<dbReference type="Gene3D" id="3.55.50.30">
    <property type="match status" value="1"/>
</dbReference>
<feature type="domain" description="FecR protein" evidence="2">
    <location>
        <begin position="169"/>
        <end position="264"/>
    </location>
</feature>
<feature type="domain" description="Protein FecR C-terminal" evidence="3">
    <location>
        <begin position="313"/>
        <end position="382"/>
    </location>
</feature>
<gene>
    <name evidence="4" type="ORF">GUA46_11940</name>
</gene>
<keyword evidence="5" id="KW-1185">Reference proteome</keyword>
<reference evidence="4 5" key="1">
    <citation type="submission" date="2020-01" db="EMBL/GenBank/DDBJ databases">
        <title>Draft Genome Analysis of Muricauda sp. HICW Isolated from coastal seawater of PR China.</title>
        <authorList>
            <person name="Chen M.-X."/>
        </authorList>
    </citation>
    <scope>NUCLEOTIDE SEQUENCE [LARGE SCALE GENOMIC DNA]</scope>
    <source>
        <strain evidence="4 5">HICW</strain>
    </source>
</reference>
<keyword evidence="1" id="KW-0812">Transmembrane</keyword>
<evidence type="ECO:0000313" key="4">
    <source>
        <dbReference type="EMBL" id="NVN19054.1"/>
    </source>
</evidence>
<name>A0A850NG33_9FLAO</name>
<evidence type="ECO:0000259" key="2">
    <source>
        <dbReference type="Pfam" id="PF04773"/>
    </source>
</evidence>
<proteinExistence type="predicted"/>
<dbReference type="Pfam" id="PF04773">
    <property type="entry name" value="FecR"/>
    <property type="match status" value="1"/>
</dbReference>
<dbReference type="PANTHER" id="PTHR30273">
    <property type="entry name" value="PERIPLASMIC SIGNAL SENSOR AND SIGMA FACTOR ACTIVATOR FECR-RELATED"/>
    <property type="match status" value="1"/>
</dbReference>
<keyword evidence="1" id="KW-1133">Transmembrane helix</keyword>
<dbReference type="InterPro" id="IPR006860">
    <property type="entry name" value="FecR"/>
</dbReference>
<accession>A0A850NG33</accession>
<dbReference type="InterPro" id="IPR012373">
    <property type="entry name" value="Ferrdict_sens_TM"/>
</dbReference>
<evidence type="ECO:0000256" key="1">
    <source>
        <dbReference type="SAM" id="Phobius"/>
    </source>
</evidence>
<dbReference type="PANTHER" id="PTHR30273:SF2">
    <property type="entry name" value="PROTEIN FECR"/>
    <property type="match status" value="1"/>
</dbReference>
<dbReference type="Proteomes" id="UP000558089">
    <property type="component" value="Unassembled WGS sequence"/>
</dbReference>
<protein>
    <submittedName>
        <fullName evidence="4">DUF4974 domain-containing protein</fullName>
    </submittedName>
</protein>
<evidence type="ECO:0000259" key="3">
    <source>
        <dbReference type="Pfam" id="PF16344"/>
    </source>
</evidence>
<feature type="transmembrane region" description="Helical" evidence="1">
    <location>
        <begin position="79"/>
        <end position="96"/>
    </location>
</feature>